<evidence type="ECO:0000313" key="4">
    <source>
        <dbReference type="EMBL" id="STY60588.1"/>
    </source>
</evidence>
<dbReference type="STRING" id="75985.WC39_10475"/>
<protein>
    <submittedName>
        <fullName evidence="4">tRNA (Mo5U34)-methyltransferase</fullName>
        <ecNumber evidence="4">2.1.1.-</ecNumber>
    </submittedName>
</protein>
<dbReference type="EC" id="2.1.1.-" evidence="4"/>
<dbReference type="PANTHER" id="PTHR43861">
    <property type="entry name" value="TRANS-ACONITATE 2-METHYLTRANSFERASE-RELATED"/>
    <property type="match status" value="1"/>
</dbReference>
<dbReference type="InterPro" id="IPR041698">
    <property type="entry name" value="Methyltransf_25"/>
</dbReference>
<accession>A0A378N3N6</accession>
<reference evidence="4 5" key="1">
    <citation type="submission" date="2018-06" db="EMBL/GenBank/DDBJ databases">
        <authorList>
            <consortium name="Pathogen Informatics"/>
            <person name="Doyle S."/>
        </authorList>
    </citation>
    <scope>NUCLEOTIDE SEQUENCE [LARGE SCALE GENOMIC DNA]</scope>
    <source>
        <strain evidence="4 5">NCTC10638</strain>
    </source>
</reference>
<evidence type="ECO:0000313" key="5">
    <source>
        <dbReference type="Proteomes" id="UP000254802"/>
    </source>
</evidence>
<feature type="domain" description="Methyltransferase" evidence="3">
    <location>
        <begin position="46"/>
        <end position="137"/>
    </location>
</feature>
<dbReference type="CDD" id="cd02440">
    <property type="entry name" value="AdoMet_MTases"/>
    <property type="match status" value="1"/>
</dbReference>
<dbReference type="Pfam" id="PF13649">
    <property type="entry name" value="Methyltransf_25"/>
    <property type="match status" value="1"/>
</dbReference>
<dbReference type="GO" id="GO:0008168">
    <property type="term" value="F:methyltransferase activity"/>
    <property type="evidence" value="ECO:0007669"/>
    <property type="project" value="UniProtKB-KW"/>
</dbReference>
<dbReference type="PANTHER" id="PTHR43861:SF1">
    <property type="entry name" value="TRANS-ACONITATE 2-METHYLTRANSFERASE"/>
    <property type="match status" value="1"/>
</dbReference>
<dbReference type="AlphaFoldDB" id="A0A378N3N6"/>
<organism evidence="4 5">
    <name type="scientific">Mannheimia haemolytica</name>
    <name type="common">Pasteurella haemolytica</name>
    <dbReference type="NCBI Taxonomy" id="75985"/>
    <lineage>
        <taxon>Bacteria</taxon>
        <taxon>Pseudomonadati</taxon>
        <taxon>Pseudomonadota</taxon>
        <taxon>Gammaproteobacteria</taxon>
        <taxon>Pasteurellales</taxon>
        <taxon>Pasteurellaceae</taxon>
        <taxon>Mannheimia</taxon>
    </lineage>
</organism>
<sequence length="277" mass="32270">MKKSIYDTPIFFERYQQLRQNPISMNEVVEKPTMFSLLPDLTGKKVLDLGCGTGVHLAHYLTLGAEKVVGLDLSELMLQQAESDLSAHWQKGNDFSLYCLPMERLNEISEGDFDVVTSSFAFHYIADFSELLAKISQKMTACGTLIFSQEHPIVTCYREGYRWEKNQEKQQVAYRLNYYREEGERDRSWFQQPFKTYHRTMATIVNNLIQGGLRLCKWKNQCWQANLGGTMNLKIYSTVRRCCLSRRSSRNKVVILQPIKHYFAKTICSMLRKPLLF</sequence>
<dbReference type="SUPFAM" id="SSF53335">
    <property type="entry name" value="S-adenosyl-L-methionine-dependent methyltransferases"/>
    <property type="match status" value="1"/>
</dbReference>
<keyword evidence="1 4" id="KW-0489">Methyltransferase</keyword>
<dbReference type="InterPro" id="IPR029063">
    <property type="entry name" value="SAM-dependent_MTases_sf"/>
</dbReference>
<dbReference type="Gene3D" id="3.40.50.150">
    <property type="entry name" value="Vaccinia Virus protein VP39"/>
    <property type="match status" value="1"/>
</dbReference>
<gene>
    <name evidence="4" type="primary">cmoB_1</name>
    <name evidence="4" type="ORF">NCTC10638_01794</name>
</gene>
<dbReference type="Proteomes" id="UP000254802">
    <property type="component" value="Unassembled WGS sequence"/>
</dbReference>
<proteinExistence type="predicted"/>
<evidence type="ECO:0000256" key="2">
    <source>
        <dbReference type="ARBA" id="ARBA00022679"/>
    </source>
</evidence>
<evidence type="ECO:0000256" key="1">
    <source>
        <dbReference type="ARBA" id="ARBA00022603"/>
    </source>
</evidence>
<evidence type="ECO:0000259" key="3">
    <source>
        <dbReference type="Pfam" id="PF13649"/>
    </source>
</evidence>
<keyword evidence="2 4" id="KW-0808">Transferase</keyword>
<dbReference type="GO" id="GO:0032259">
    <property type="term" value="P:methylation"/>
    <property type="evidence" value="ECO:0007669"/>
    <property type="project" value="UniProtKB-KW"/>
</dbReference>
<name>A0A378N3N6_MANHA</name>
<dbReference type="EMBL" id="UGPN01000002">
    <property type="protein sequence ID" value="STY60588.1"/>
    <property type="molecule type" value="Genomic_DNA"/>
</dbReference>